<gene>
    <name evidence="2" type="ORF">CB5_LOCUS2230</name>
</gene>
<dbReference type="EMBL" id="LR862139">
    <property type="protein sequence ID" value="CAD1819019.1"/>
    <property type="molecule type" value="Genomic_DNA"/>
</dbReference>
<organism evidence="2">
    <name type="scientific">Ananas comosus var. bracteatus</name>
    <name type="common">red pineapple</name>
    <dbReference type="NCBI Taxonomy" id="296719"/>
    <lineage>
        <taxon>Eukaryota</taxon>
        <taxon>Viridiplantae</taxon>
        <taxon>Streptophyta</taxon>
        <taxon>Embryophyta</taxon>
        <taxon>Tracheophyta</taxon>
        <taxon>Spermatophyta</taxon>
        <taxon>Magnoliopsida</taxon>
        <taxon>Liliopsida</taxon>
        <taxon>Poales</taxon>
        <taxon>Bromeliaceae</taxon>
        <taxon>Bromelioideae</taxon>
        <taxon>Ananas</taxon>
    </lineage>
</organism>
<name>A0A6V7NKA2_ANACO</name>
<sequence length="231" mass="26391">MAESEEIEEGKRRRRRGSAAEAQAEAEAEARDPATALGPDVVERVLGRRTHAAWHDPRRCLVRGTGSPRATASGLPSVRNCGRGRHISPLVNVTWSLEIDGLFYARVAKDDLCDHVWEYRFKKTAPEYWRNLDPSWKGTGPPMRRYFHLNGSHTADPDDKVWGGHECTFSIVTSYVGDGQIREHYVRINRWPPMRISRKEDWSWEMSNNLYVYNSVPDAEKGTTGPLFPVW</sequence>
<reference evidence="2" key="1">
    <citation type="submission" date="2020-07" db="EMBL/GenBank/DDBJ databases">
        <authorList>
            <person name="Lin J."/>
        </authorList>
    </citation>
    <scope>NUCLEOTIDE SEQUENCE</scope>
</reference>
<evidence type="ECO:0000313" key="2">
    <source>
        <dbReference type="EMBL" id="CAD1819019.1"/>
    </source>
</evidence>
<accession>A0A6V7NKA2</accession>
<dbReference type="AlphaFoldDB" id="A0A6V7NKA2"/>
<feature type="region of interest" description="Disordered" evidence="1">
    <location>
        <begin position="1"/>
        <end position="38"/>
    </location>
</feature>
<protein>
    <submittedName>
        <fullName evidence="2">Uncharacterized protein</fullName>
    </submittedName>
</protein>
<proteinExistence type="predicted"/>
<evidence type="ECO:0000256" key="1">
    <source>
        <dbReference type="SAM" id="MobiDB-lite"/>
    </source>
</evidence>
<dbReference type="PANTHER" id="PTHR48218">
    <property type="entry name" value="F-BOX DOMAIN CONTAINING PROTEIN"/>
    <property type="match status" value="1"/>
</dbReference>
<dbReference type="PANTHER" id="PTHR48218:SF3">
    <property type="entry name" value="OS07G0170800 PROTEIN"/>
    <property type="match status" value="1"/>
</dbReference>